<comment type="caution">
    <text evidence="6">The sequence shown here is derived from an EMBL/GenBank/DDBJ whole genome shotgun (WGS) entry which is preliminary data.</text>
</comment>
<comment type="subcellular location">
    <subcellularLocation>
        <location evidence="1">Membrane</location>
        <topology evidence="1">Multi-pass membrane protein</topology>
    </subcellularLocation>
</comment>
<feature type="transmembrane region" description="Helical" evidence="5">
    <location>
        <begin position="195"/>
        <end position="228"/>
    </location>
</feature>
<gene>
    <name evidence="6" type="ORF">DRV85_07105</name>
</gene>
<organism evidence="6 7">
    <name type="scientific">Rhodosalinus halophilus</name>
    <dbReference type="NCBI Taxonomy" id="2259333"/>
    <lineage>
        <taxon>Bacteria</taxon>
        <taxon>Pseudomonadati</taxon>
        <taxon>Pseudomonadota</taxon>
        <taxon>Alphaproteobacteria</taxon>
        <taxon>Rhodobacterales</taxon>
        <taxon>Paracoccaceae</taxon>
        <taxon>Rhodosalinus</taxon>
    </lineage>
</organism>
<keyword evidence="7" id="KW-1185">Reference proteome</keyword>
<evidence type="ECO:0000256" key="3">
    <source>
        <dbReference type="ARBA" id="ARBA00022989"/>
    </source>
</evidence>
<evidence type="ECO:0000313" key="7">
    <source>
        <dbReference type="Proteomes" id="UP000253370"/>
    </source>
</evidence>
<proteinExistence type="predicted"/>
<dbReference type="Proteomes" id="UP000253370">
    <property type="component" value="Unassembled WGS sequence"/>
</dbReference>
<dbReference type="AlphaFoldDB" id="A0A365U8Y8"/>
<evidence type="ECO:0000256" key="5">
    <source>
        <dbReference type="SAM" id="Phobius"/>
    </source>
</evidence>
<keyword evidence="2 5" id="KW-0812">Transmembrane</keyword>
<name>A0A365U8Y8_9RHOB</name>
<accession>A0A365U8Y8</accession>
<dbReference type="OrthoDB" id="5421146at2"/>
<protein>
    <recommendedName>
        <fullName evidence="8">CysZ protein</fullName>
    </recommendedName>
</protein>
<feature type="transmembrane region" description="Helical" evidence="5">
    <location>
        <begin position="73"/>
        <end position="99"/>
    </location>
</feature>
<dbReference type="EMBL" id="QNTQ01000006">
    <property type="protein sequence ID" value="RBI85502.1"/>
    <property type="molecule type" value="Genomic_DNA"/>
</dbReference>
<sequence length="234" mass="24824">MAVGVILGAFLKALGQLGDPRFRAVLLRGLALTLGLLAALTAALVWGVGWLVGDSVVLPLIGEVAWVDDVLSWAFLALMIGLSVFLMVPVAAGFVSVFLDEVADAVEARHYPELAPAGDVTILDGIRDGAAAIGLLIVANVVALALTLIFPIAGLPVFYAVNGLLLGREYFTVAAMRRVGRERAAQLRRRHAGKIWLAGVLMALPLTVPILNLLVPILGAATFTHIFHGLERRR</sequence>
<dbReference type="InterPro" id="IPR059112">
    <property type="entry name" value="CysZ/EI24"/>
</dbReference>
<reference evidence="6 7" key="1">
    <citation type="submission" date="2018-07" db="EMBL/GenBank/DDBJ databases">
        <title>Rhodosalinus sp. strain E84T genomic sequence and assembly.</title>
        <authorList>
            <person name="Liu Z.-W."/>
            <person name="Lu D.-C."/>
        </authorList>
    </citation>
    <scope>NUCLEOTIDE SEQUENCE [LARGE SCALE GENOMIC DNA]</scope>
    <source>
        <strain evidence="6 7">E84</strain>
    </source>
</reference>
<dbReference type="Pfam" id="PF07264">
    <property type="entry name" value="EI24"/>
    <property type="match status" value="1"/>
</dbReference>
<feature type="transmembrane region" description="Helical" evidence="5">
    <location>
        <begin position="30"/>
        <end position="53"/>
    </location>
</feature>
<evidence type="ECO:0000256" key="1">
    <source>
        <dbReference type="ARBA" id="ARBA00004141"/>
    </source>
</evidence>
<dbReference type="RefSeq" id="WP_113288760.1">
    <property type="nucleotide sequence ID" value="NZ_QNTQ01000006.1"/>
</dbReference>
<evidence type="ECO:0000256" key="4">
    <source>
        <dbReference type="ARBA" id="ARBA00023136"/>
    </source>
</evidence>
<keyword evidence="3 5" id="KW-1133">Transmembrane helix</keyword>
<evidence type="ECO:0008006" key="8">
    <source>
        <dbReference type="Google" id="ProtNLM"/>
    </source>
</evidence>
<evidence type="ECO:0000313" key="6">
    <source>
        <dbReference type="EMBL" id="RBI85502.1"/>
    </source>
</evidence>
<feature type="transmembrane region" description="Helical" evidence="5">
    <location>
        <begin position="156"/>
        <end position="175"/>
    </location>
</feature>
<keyword evidence="4 5" id="KW-0472">Membrane</keyword>
<feature type="transmembrane region" description="Helical" evidence="5">
    <location>
        <begin position="130"/>
        <end position="150"/>
    </location>
</feature>
<evidence type="ECO:0000256" key="2">
    <source>
        <dbReference type="ARBA" id="ARBA00022692"/>
    </source>
</evidence>